<organism evidence="1 2">
    <name type="scientific">Actinokineospora cianjurensis</name>
    <dbReference type="NCBI Taxonomy" id="585224"/>
    <lineage>
        <taxon>Bacteria</taxon>
        <taxon>Bacillati</taxon>
        <taxon>Actinomycetota</taxon>
        <taxon>Actinomycetes</taxon>
        <taxon>Pseudonocardiales</taxon>
        <taxon>Pseudonocardiaceae</taxon>
        <taxon>Actinokineospora</taxon>
    </lineage>
</organism>
<reference evidence="1 2" key="1">
    <citation type="submission" date="2018-10" db="EMBL/GenBank/DDBJ databases">
        <title>Genomic Encyclopedia of Archaeal and Bacterial Type Strains, Phase II (KMG-II): from individual species to whole genera.</title>
        <authorList>
            <person name="Goeker M."/>
        </authorList>
    </citation>
    <scope>NUCLEOTIDE SEQUENCE [LARGE SCALE GENOMIC DNA]</scope>
    <source>
        <strain evidence="1 2">DSM 45657</strain>
    </source>
</reference>
<protein>
    <submittedName>
        <fullName evidence="1">Uncharacterized protein</fullName>
    </submittedName>
</protein>
<proteinExistence type="predicted"/>
<sequence>MAEHGVHRLPARGGRCWMCGMPTRWAEKLPARRHRARLLCQRHADLMLGTRDPGQADEQHE</sequence>
<dbReference type="AlphaFoldDB" id="A0A421AX95"/>
<evidence type="ECO:0000313" key="1">
    <source>
        <dbReference type="EMBL" id="RLK54450.1"/>
    </source>
</evidence>
<comment type="caution">
    <text evidence="1">The sequence shown here is derived from an EMBL/GenBank/DDBJ whole genome shotgun (WGS) entry which is preliminary data.</text>
</comment>
<name>A0A421AX95_9PSEU</name>
<accession>A0A421AX95</accession>
<evidence type="ECO:0000313" key="2">
    <source>
        <dbReference type="Proteomes" id="UP000282454"/>
    </source>
</evidence>
<gene>
    <name evidence="1" type="ORF">CLV68_6002</name>
</gene>
<dbReference type="EMBL" id="RCDD01000007">
    <property type="protein sequence ID" value="RLK54450.1"/>
    <property type="molecule type" value="Genomic_DNA"/>
</dbReference>
<keyword evidence="2" id="KW-1185">Reference proteome</keyword>
<dbReference type="Proteomes" id="UP000282454">
    <property type="component" value="Unassembled WGS sequence"/>
</dbReference>